<protein>
    <recommendedName>
        <fullName evidence="7">Palmitoyltransferase</fullName>
        <ecNumber evidence="7">2.3.1.225</ecNumber>
    </recommendedName>
</protein>
<evidence type="ECO:0000256" key="4">
    <source>
        <dbReference type="ARBA" id="ARBA00022989"/>
    </source>
</evidence>
<comment type="subcellular location">
    <subcellularLocation>
        <location evidence="1">Membrane</location>
        <topology evidence="1">Multi-pass membrane protein</topology>
    </subcellularLocation>
</comment>
<comment type="catalytic activity">
    <reaction evidence="7">
        <text>L-cysteinyl-[protein] + hexadecanoyl-CoA = S-hexadecanoyl-L-cysteinyl-[protein] + CoA</text>
        <dbReference type="Rhea" id="RHEA:36683"/>
        <dbReference type="Rhea" id="RHEA-COMP:10131"/>
        <dbReference type="Rhea" id="RHEA-COMP:11032"/>
        <dbReference type="ChEBI" id="CHEBI:29950"/>
        <dbReference type="ChEBI" id="CHEBI:57287"/>
        <dbReference type="ChEBI" id="CHEBI:57379"/>
        <dbReference type="ChEBI" id="CHEBI:74151"/>
        <dbReference type="EC" id="2.3.1.225"/>
    </reaction>
</comment>
<evidence type="ECO:0000256" key="1">
    <source>
        <dbReference type="ARBA" id="ARBA00004141"/>
    </source>
</evidence>
<evidence type="ECO:0000313" key="9">
    <source>
        <dbReference type="EMBL" id="CAE2243291.1"/>
    </source>
</evidence>
<evidence type="ECO:0000256" key="2">
    <source>
        <dbReference type="ARBA" id="ARBA00022679"/>
    </source>
</evidence>
<keyword evidence="5 7" id="KW-0472">Membrane</keyword>
<feature type="transmembrane region" description="Helical" evidence="7">
    <location>
        <begin position="120"/>
        <end position="142"/>
    </location>
</feature>
<feature type="domain" description="Palmitoyltransferase DHHC" evidence="8">
    <location>
        <begin position="39"/>
        <end position="156"/>
    </location>
</feature>
<evidence type="ECO:0000259" key="8">
    <source>
        <dbReference type="Pfam" id="PF01529"/>
    </source>
</evidence>
<proteinExistence type="inferred from homology"/>
<reference evidence="9" key="1">
    <citation type="submission" date="2021-01" db="EMBL/GenBank/DDBJ databases">
        <authorList>
            <person name="Corre E."/>
            <person name="Pelletier E."/>
            <person name="Niang G."/>
            <person name="Scheremetjew M."/>
            <person name="Finn R."/>
            <person name="Kale V."/>
            <person name="Holt S."/>
            <person name="Cochrane G."/>
            <person name="Meng A."/>
            <person name="Brown T."/>
            <person name="Cohen L."/>
        </authorList>
    </citation>
    <scope>NUCLEOTIDE SEQUENCE</scope>
    <source>
        <strain evidence="9">UIO037</strain>
    </source>
</reference>
<evidence type="ECO:0000256" key="7">
    <source>
        <dbReference type="RuleBase" id="RU079119"/>
    </source>
</evidence>
<feature type="transmembrane region" description="Helical" evidence="7">
    <location>
        <begin position="88"/>
        <end position="108"/>
    </location>
</feature>
<dbReference type="PROSITE" id="PS50216">
    <property type="entry name" value="DHHC"/>
    <property type="match status" value="1"/>
</dbReference>
<evidence type="ECO:0000256" key="5">
    <source>
        <dbReference type="ARBA" id="ARBA00023136"/>
    </source>
</evidence>
<comment type="domain">
    <text evidence="7">The DHHC domain is required for palmitoyltransferase activity.</text>
</comment>
<dbReference type="InterPro" id="IPR039859">
    <property type="entry name" value="PFA4/ZDH16/20/ERF2-like"/>
</dbReference>
<dbReference type="PANTHER" id="PTHR12246">
    <property type="entry name" value="PALMITOYLTRANSFERASE ZDHHC16"/>
    <property type="match status" value="1"/>
</dbReference>
<evidence type="ECO:0000256" key="3">
    <source>
        <dbReference type="ARBA" id="ARBA00022692"/>
    </source>
</evidence>
<gene>
    <name evidence="9" type="ORF">CPOL0286_LOCUS13379</name>
</gene>
<keyword evidence="3 7" id="KW-0812">Transmembrane</keyword>
<dbReference type="GO" id="GO:0019706">
    <property type="term" value="F:protein-cysteine S-palmitoyltransferase activity"/>
    <property type="evidence" value="ECO:0007669"/>
    <property type="project" value="UniProtKB-EC"/>
</dbReference>
<dbReference type="Pfam" id="PF01529">
    <property type="entry name" value="DHHC"/>
    <property type="match status" value="1"/>
</dbReference>
<comment type="similarity">
    <text evidence="7">Belongs to the DHHC palmitoyltransferase family.</text>
</comment>
<organism evidence="9">
    <name type="scientific">Prymnesium polylepis</name>
    <dbReference type="NCBI Taxonomy" id="72548"/>
    <lineage>
        <taxon>Eukaryota</taxon>
        <taxon>Haptista</taxon>
        <taxon>Haptophyta</taxon>
        <taxon>Prymnesiophyceae</taxon>
        <taxon>Prymnesiales</taxon>
        <taxon>Prymnesiaceae</taxon>
        <taxon>Prymnesium</taxon>
    </lineage>
</organism>
<dbReference type="EMBL" id="HBKO01029406">
    <property type="protein sequence ID" value="CAE2243291.1"/>
    <property type="molecule type" value="Transcribed_RNA"/>
</dbReference>
<dbReference type="GO" id="GO:0016020">
    <property type="term" value="C:membrane"/>
    <property type="evidence" value="ECO:0007669"/>
    <property type="project" value="UniProtKB-SubCell"/>
</dbReference>
<sequence length="221" mass="25757">MANILFNYWSCVLTRPGFPGHHLADIDLEPGEEDPYGFGKFCRKCKVPKPPRTHHCSVCRRCVMKMDHHCPWVNNCVGFYNYKYFCLFLLYLAAGCCFTAVSCAIPLFHDEDMRRDQLIIFVFVLVLSVLFALMLFIVWHVYLVLTNQTTIEFYANRFDSSDAKQRGEIWVNPYSMGWRENFVQVFGPSRNCVAWLLPSWKPPPGNGMDFPQNESGYMHRL</sequence>
<keyword evidence="6 7" id="KW-0012">Acyltransferase</keyword>
<name>A0A7S4IY65_9EUKA</name>
<dbReference type="AlphaFoldDB" id="A0A7S4IY65"/>
<accession>A0A7S4IY65</accession>
<keyword evidence="4 7" id="KW-1133">Transmembrane helix</keyword>
<dbReference type="EC" id="2.3.1.225" evidence="7"/>
<dbReference type="InterPro" id="IPR001594">
    <property type="entry name" value="Palmitoyltrfase_DHHC"/>
</dbReference>
<evidence type="ECO:0000256" key="6">
    <source>
        <dbReference type="ARBA" id="ARBA00023315"/>
    </source>
</evidence>
<keyword evidence="2 7" id="KW-0808">Transferase</keyword>